<dbReference type="EC" id="2.7.13.3" evidence="3"/>
<sequence>MKLNFRNRIALYYIVVTAVIILGTFISIYLLVRNTIYESIDADLQFEIQKHSQEITIAKDTIYFTNKAELEEREHLEVQVNPVFIQITDTLGQVFDKSPNLKEDILQLVATGENSYFNSELSHKSVRQAQLPLTKNGKVKGYMIGALSINSALTLLSKLKYTLLILYPLILIVLFLISRYLAGKNISPIANIIHTTNRITRNNLHERVQLPETEDELYALSSAINELLGRVQAAMDREKAFTMDASHELRTPLTNLRGNLEVLIRKERATSEYEKTVNYSLDVIDSMTHTLEQLLILARMDKAHLVENDEGILITSVINICLARQKWFIEQKNIQVKLEYDALEHSLIPEYYSQLILDNILGNAIKYSAEAGLVEIAVQEINGLIHCVIKDHGVGIAEEDFDHLYQSFYRAKDSSGAPGNGLGLSIVKKAAEEIGARLEMKSIKGKGTVVTIIFKPILRE</sequence>
<evidence type="ECO:0000256" key="7">
    <source>
        <dbReference type="ARBA" id="ARBA00022777"/>
    </source>
</evidence>
<dbReference type="CDD" id="cd06225">
    <property type="entry name" value="HAMP"/>
    <property type="match status" value="1"/>
</dbReference>
<dbReference type="KEGG" id="gfl:GRFL_1638"/>
<keyword evidence="8" id="KW-1133">Transmembrane helix</keyword>
<keyword evidence="4" id="KW-0597">Phosphoprotein</keyword>
<protein>
    <recommendedName>
        <fullName evidence="3">histidine kinase</fullName>
        <ecNumber evidence="3">2.7.13.3</ecNumber>
    </recommendedName>
</protein>
<dbReference type="GO" id="GO:0005886">
    <property type="term" value="C:plasma membrane"/>
    <property type="evidence" value="ECO:0007669"/>
    <property type="project" value="TreeGrafter"/>
</dbReference>
<evidence type="ECO:0000256" key="1">
    <source>
        <dbReference type="ARBA" id="ARBA00000085"/>
    </source>
</evidence>
<dbReference type="SUPFAM" id="SSF158472">
    <property type="entry name" value="HAMP domain-like"/>
    <property type="match status" value="1"/>
</dbReference>
<dbReference type="InterPro" id="IPR036890">
    <property type="entry name" value="HATPase_C_sf"/>
</dbReference>
<evidence type="ECO:0000313" key="12">
    <source>
        <dbReference type="Proteomes" id="UP000186230"/>
    </source>
</evidence>
<evidence type="ECO:0000256" key="6">
    <source>
        <dbReference type="ARBA" id="ARBA00022692"/>
    </source>
</evidence>
<comment type="subcellular location">
    <subcellularLocation>
        <location evidence="2">Membrane</location>
    </subcellularLocation>
</comment>
<dbReference type="RefSeq" id="WP_083644143.1">
    <property type="nucleotide sequence ID" value="NZ_AMRU01000001.1"/>
</dbReference>
<dbReference type="SUPFAM" id="SSF47384">
    <property type="entry name" value="Homodimeric domain of signal transducing histidine kinase"/>
    <property type="match status" value="1"/>
</dbReference>
<dbReference type="PROSITE" id="PS50885">
    <property type="entry name" value="HAMP"/>
    <property type="match status" value="1"/>
</dbReference>
<proteinExistence type="predicted"/>
<dbReference type="CDD" id="cd00075">
    <property type="entry name" value="HATPase"/>
    <property type="match status" value="1"/>
</dbReference>
<dbReference type="CDD" id="cd00082">
    <property type="entry name" value="HisKA"/>
    <property type="match status" value="1"/>
</dbReference>
<dbReference type="Pfam" id="PF00672">
    <property type="entry name" value="HAMP"/>
    <property type="match status" value="1"/>
</dbReference>
<dbReference type="PANTHER" id="PTHR45436:SF5">
    <property type="entry name" value="SENSOR HISTIDINE KINASE TRCS"/>
    <property type="match status" value="1"/>
</dbReference>
<dbReference type="Gene3D" id="6.10.340.10">
    <property type="match status" value="1"/>
</dbReference>
<dbReference type="Gene3D" id="3.30.565.10">
    <property type="entry name" value="Histidine kinase-like ATPase, C-terminal domain"/>
    <property type="match status" value="1"/>
</dbReference>
<reference evidence="11 12" key="1">
    <citation type="submission" date="2016-07" db="EMBL/GenBank/DDBJ databases">
        <title>Multi-omics approach to identify versatile polysaccharide utilization systems of a marine flavobacterium Gramella flava.</title>
        <authorList>
            <person name="Tang K."/>
        </authorList>
    </citation>
    <scope>NUCLEOTIDE SEQUENCE [LARGE SCALE GENOMIC DNA]</scope>
    <source>
        <strain evidence="11 12">JLT2011</strain>
    </source>
</reference>
<name>A0A1L7I5I6_9FLAO</name>
<dbReference type="STRING" id="1229726.GRFL_1638"/>
<dbReference type="AlphaFoldDB" id="A0A1L7I5I6"/>
<dbReference type="InterPro" id="IPR003660">
    <property type="entry name" value="HAMP_dom"/>
</dbReference>
<evidence type="ECO:0000256" key="5">
    <source>
        <dbReference type="ARBA" id="ARBA00022679"/>
    </source>
</evidence>
<dbReference type="InterPro" id="IPR003661">
    <property type="entry name" value="HisK_dim/P_dom"/>
</dbReference>
<evidence type="ECO:0000256" key="4">
    <source>
        <dbReference type="ARBA" id="ARBA00022553"/>
    </source>
</evidence>
<dbReference type="PRINTS" id="PR00344">
    <property type="entry name" value="BCTRLSENSOR"/>
</dbReference>
<dbReference type="EMBL" id="CP016359">
    <property type="protein sequence ID" value="APU68362.1"/>
    <property type="molecule type" value="Genomic_DNA"/>
</dbReference>
<dbReference type="PROSITE" id="PS50109">
    <property type="entry name" value="HIS_KIN"/>
    <property type="match status" value="1"/>
</dbReference>
<evidence type="ECO:0000256" key="10">
    <source>
        <dbReference type="ARBA" id="ARBA00023136"/>
    </source>
</evidence>
<organism evidence="11 12">
    <name type="scientific">Christiangramia flava JLT2011</name>
    <dbReference type="NCBI Taxonomy" id="1229726"/>
    <lineage>
        <taxon>Bacteria</taxon>
        <taxon>Pseudomonadati</taxon>
        <taxon>Bacteroidota</taxon>
        <taxon>Flavobacteriia</taxon>
        <taxon>Flavobacteriales</taxon>
        <taxon>Flavobacteriaceae</taxon>
        <taxon>Christiangramia</taxon>
    </lineage>
</organism>
<dbReference type="GO" id="GO:0000155">
    <property type="term" value="F:phosphorelay sensor kinase activity"/>
    <property type="evidence" value="ECO:0007669"/>
    <property type="project" value="InterPro"/>
</dbReference>
<keyword evidence="7" id="KW-0418">Kinase</keyword>
<dbReference type="InterPro" id="IPR036097">
    <property type="entry name" value="HisK_dim/P_sf"/>
</dbReference>
<dbReference type="InterPro" id="IPR003594">
    <property type="entry name" value="HATPase_dom"/>
</dbReference>
<accession>A0A1L7I5I6</accession>
<dbReference type="Pfam" id="PF00512">
    <property type="entry name" value="HisKA"/>
    <property type="match status" value="1"/>
</dbReference>
<evidence type="ECO:0000256" key="2">
    <source>
        <dbReference type="ARBA" id="ARBA00004370"/>
    </source>
</evidence>
<dbReference type="SMART" id="SM00388">
    <property type="entry name" value="HisKA"/>
    <property type="match status" value="1"/>
</dbReference>
<keyword evidence="10" id="KW-0472">Membrane</keyword>
<dbReference type="SMART" id="SM00304">
    <property type="entry name" value="HAMP"/>
    <property type="match status" value="1"/>
</dbReference>
<evidence type="ECO:0000256" key="9">
    <source>
        <dbReference type="ARBA" id="ARBA00023012"/>
    </source>
</evidence>
<keyword evidence="6" id="KW-0812">Transmembrane</keyword>
<evidence type="ECO:0000256" key="3">
    <source>
        <dbReference type="ARBA" id="ARBA00012438"/>
    </source>
</evidence>
<dbReference type="Gene3D" id="1.10.287.130">
    <property type="match status" value="1"/>
</dbReference>
<evidence type="ECO:0000313" key="11">
    <source>
        <dbReference type="EMBL" id="APU68362.1"/>
    </source>
</evidence>
<dbReference type="PANTHER" id="PTHR45436">
    <property type="entry name" value="SENSOR HISTIDINE KINASE YKOH"/>
    <property type="match status" value="1"/>
</dbReference>
<dbReference type="InterPro" id="IPR005467">
    <property type="entry name" value="His_kinase_dom"/>
</dbReference>
<evidence type="ECO:0000256" key="8">
    <source>
        <dbReference type="ARBA" id="ARBA00022989"/>
    </source>
</evidence>
<comment type="catalytic activity">
    <reaction evidence="1">
        <text>ATP + protein L-histidine = ADP + protein N-phospho-L-histidine.</text>
        <dbReference type="EC" id="2.7.13.3"/>
    </reaction>
</comment>
<dbReference type="SMART" id="SM00387">
    <property type="entry name" value="HATPase_c"/>
    <property type="match status" value="1"/>
</dbReference>
<keyword evidence="12" id="KW-1185">Reference proteome</keyword>
<dbReference type="InterPro" id="IPR050428">
    <property type="entry name" value="TCS_sensor_his_kinase"/>
</dbReference>
<keyword evidence="5" id="KW-0808">Transferase</keyword>
<dbReference type="Proteomes" id="UP000186230">
    <property type="component" value="Chromosome"/>
</dbReference>
<dbReference type="Pfam" id="PF02518">
    <property type="entry name" value="HATPase_c"/>
    <property type="match status" value="1"/>
</dbReference>
<keyword evidence="9" id="KW-0902">Two-component regulatory system</keyword>
<dbReference type="SUPFAM" id="SSF55874">
    <property type="entry name" value="ATPase domain of HSP90 chaperone/DNA topoisomerase II/histidine kinase"/>
    <property type="match status" value="1"/>
</dbReference>
<gene>
    <name evidence="11" type="ORF">GRFL_1638</name>
</gene>
<dbReference type="OrthoDB" id="594725at2"/>
<dbReference type="InterPro" id="IPR004358">
    <property type="entry name" value="Sig_transdc_His_kin-like_C"/>
</dbReference>